<dbReference type="RefSeq" id="WP_100850000.1">
    <property type="nucleotide sequence ID" value="NZ_BMJF01000021.1"/>
</dbReference>
<dbReference type="KEGG" id="dfn:CVE23_16915"/>
<dbReference type="InterPro" id="IPR035680">
    <property type="entry name" value="Clx_II_MBL"/>
</dbReference>
<feature type="binding site" evidence="7">
    <location>
        <position position="55"/>
    </location>
    <ligand>
        <name>Zn(2+)</name>
        <dbReference type="ChEBI" id="CHEBI:29105"/>
        <label>1</label>
    </ligand>
</feature>
<feature type="binding site" evidence="7">
    <location>
        <position position="127"/>
    </location>
    <ligand>
        <name>Zn(2+)</name>
        <dbReference type="ChEBI" id="CHEBI:29105"/>
        <label>2</label>
    </ligand>
</feature>
<evidence type="ECO:0000256" key="1">
    <source>
        <dbReference type="ARBA" id="ARBA00001623"/>
    </source>
</evidence>
<comment type="function">
    <text evidence="7">Thiolesterase that catalyzes the hydrolysis of S-D-lactoyl-glutathione to form glutathione and D-lactic acid.</text>
</comment>
<evidence type="ECO:0000256" key="4">
    <source>
        <dbReference type="ARBA" id="ARBA00022723"/>
    </source>
</evidence>
<dbReference type="PANTHER" id="PTHR43705:SF1">
    <property type="entry name" value="HYDROXYACYLGLUTATHIONE HYDROLASE GLOB"/>
    <property type="match status" value="1"/>
</dbReference>
<dbReference type="Proteomes" id="UP000231901">
    <property type="component" value="Chromosome"/>
</dbReference>
<evidence type="ECO:0000313" key="9">
    <source>
        <dbReference type="EMBL" id="ATZ95511.1"/>
    </source>
</evidence>
<dbReference type="InterPro" id="IPR036866">
    <property type="entry name" value="RibonucZ/Hydroxyglut_hydro"/>
</dbReference>
<organism evidence="9 10">
    <name type="scientific">Dickeya fangzhongdai</name>
    <dbReference type="NCBI Taxonomy" id="1778540"/>
    <lineage>
        <taxon>Bacteria</taxon>
        <taxon>Pseudomonadati</taxon>
        <taxon>Pseudomonadota</taxon>
        <taxon>Gammaproteobacteria</taxon>
        <taxon>Enterobacterales</taxon>
        <taxon>Pectobacteriaceae</taxon>
        <taxon>Dickeya</taxon>
    </lineage>
</organism>
<name>A0A2K8QPU7_9GAMM</name>
<dbReference type="CDD" id="cd07723">
    <property type="entry name" value="hydroxyacylglutathione_hydrolase_MBL-fold"/>
    <property type="match status" value="1"/>
</dbReference>
<evidence type="ECO:0000259" key="8">
    <source>
        <dbReference type="SMART" id="SM00849"/>
    </source>
</evidence>
<feature type="binding site" evidence="7">
    <location>
        <position position="58"/>
    </location>
    <ligand>
        <name>Zn(2+)</name>
        <dbReference type="ChEBI" id="CHEBI:29105"/>
        <label>2</label>
    </ligand>
</feature>
<keyword evidence="5 7" id="KW-0378">Hydrolase</keyword>
<dbReference type="HAMAP" id="MF_01374">
    <property type="entry name" value="Glyoxalase_2"/>
    <property type="match status" value="1"/>
</dbReference>
<dbReference type="InterPro" id="IPR001279">
    <property type="entry name" value="Metallo-B-lactamas"/>
</dbReference>
<feature type="binding site" evidence="7">
    <location>
        <position position="127"/>
    </location>
    <ligand>
        <name>Zn(2+)</name>
        <dbReference type="ChEBI" id="CHEBI:29105"/>
        <label>1</label>
    </ligand>
</feature>
<dbReference type="PIRSF" id="PIRSF005457">
    <property type="entry name" value="Glx"/>
    <property type="match status" value="1"/>
</dbReference>
<dbReference type="InterPro" id="IPR050110">
    <property type="entry name" value="Glyoxalase_II_hydrolase"/>
</dbReference>
<comment type="subunit">
    <text evidence="7">Monomer.</text>
</comment>
<evidence type="ECO:0000256" key="2">
    <source>
        <dbReference type="ARBA" id="ARBA00004963"/>
    </source>
</evidence>
<dbReference type="AlphaFoldDB" id="A0A2K8QPU7"/>
<feature type="binding site" evidence="7">
    <location>
        <position position="165"/>
    </location>
    <ligand>
        <name>Zn(2+)</name>
        <dbReference type="ChEBI" id="CHEBI:29105"/>
        <label>2</label>
    </ligand>
</feature>
<evidence type="ECO:0000256" key="6">
    <source>
        <dbReference type="ARBA" id="ARBA00022833"/>
    </source>
</evidence>
<feature type="binding site" evidence="7">
    <location>
        <position position="110"/>
    </location>
    <ligand>
        <name>Zn(2+)</name>
        <dbReference type="ChEBI" id="CHEBI:29105"/>
        <label>1</label>
    </ligand>
</feature>
<dbReference type="UniPathway" id="UPA00619">
    <property type="reaction ID" value="UER00676"/>
</dbReference>
<feature type="binding site" evidence="7">
    <location>
        <position position="57"/>
    </location>
    <ligand>
        <name>Zn(2+)</name>
        <dbReference type="ChEBI" id="CHEBI:29105"/>
        <label>2</label>
    </ligand>
</feature>
<feature type="binding site" evidence="7">
    <location>
        <position position="53"/>
    </location>
    <ligand>
        <name>Zn(2+)</name>
        <dbReference type="ChEBI" id="CHEBI:29105"/>
        <label>1</label>
    </ligand>
</feature>
<evidence type="ECO:0000256" key="3">
    <source>
        <dbReference type="ARBA" id="ARBA00006759"/>
    </source>
</evidence>
<comment type="pathway">
    <text evidence="2 7">Secondary metabolite metabolism; methylglyoxal degradation; (R)-lactate from methylglyoxal: step 2/2.</text>
</comment>
<gene>
    <name evidence="7 9" type="primary">gloB</name>
    <name evidence="9" type="ORF">CVE23_16915</name>
</gene>
<dbReference type="InterPro" id="IPR032282">
    <property type="entry name" value="HAGH_C"/>
</dbReference>
<protein>
    <recommendedName>
        <fullName evidence="7">Hydroxyacylglutathione hydrolase</fullName>
        <ecNumber evidence="7">3.1.2.6</ecNumber>
    </recommendedName>
    <alternativeName>
        <fullName evidence="7">Glyoxalase II</fullName>
        <shortName evidence="7">Glx II</shortName>
    </alternativeName>
</protein>
<comment type="catalytic activity">
    <reaction evidence="1 7">
        <text>an S-(2-hydroxyacyl)glutathione + H2O = a 2-hydroxy carboxylate + glutathione + H(+)</text>
        <dbReference type="Rhea" id="RHEA:21864"/>
        <dbReference type="ChEBI" id="CHEBI:15377"/>
        <dbReference type="ChEBI" id="CHEBI:15378"/>
        <dbReference type="ChEBI" id="CHEBI:57925"/>
        <dbReference type="ChEBI" id="CHEBI:58896"/>
        <dbReference type="ChEBI" id="CHEBI:71261"/>
        <dbReference type="EC" id="3.1.2.6"/>
    </reaction>
</comment>
<evidence type="ECO:0000313" key="10">
    <source>
        <dbReference type="Proteomes" id="UP000231901"/>
    </source>
</evidence>
<dbReference type="PANTHER" id="PTHR43705">
    <property type="entry name" value="HYDROXYACYLGLUTATHIONE HYDROLASE"/>
    <property type="match status" value="1"/>
</dbReference>
<dbReference type="SMART" id="SM00849">
    <property type="entry name" value="Lactamase_B"/>
    <property type="match status" value="1"/>
</dbReference>
<reference evidence="10" key="1">
    <citation type="journal article" date="2018" name="Genome Announc.">
        <title>Complete genome sequence of a Dickeya fangzhongdai type strain causing bleeding canker of pear tree trunks.</title>
        <authorList>
            <person name="Zhao Y."/>
            <person name="Tian Y."/>
            <person name="Li X."/>
            <person name="Hu B."/>
        </authorList>
    </citation>
    <scope>NUCLEOTIDE SEQUENCE [LARGE SCALE GENOMIC DNA]</scope>
    <source>
        <strain evidence="10">DSM 101947</strain>
    </source>
</reference>
<comment type="similarity">
    <text evidence="3 7">Belongs to the metallo-beta-lactamase superfamily. Glyoxalase II family.</text>
</comment>
<proteinExistence type="inferred from homology"/>
<evidence type="ECO:0000256" key="7">
    <source>
        <dbReference type="HAMAP-Rule" id="MF_01374"/>
    </source>
</evidence>
<dbReference type="EMBL" id="CP025003">
    <property type="protein sequence ID" value="ATZ95511.1"/>
    <property type="molecule type" value="Genomic_DNA"/>
</dbReference>
<dbReference type="Pfam" id="PF16123">
    <property type="entry name" value="HAGH_C"/>
    <property type="match status" value="1"/>
</dbReference>
<dbReference type="EC" id="3.1.2.6" evidence="7"/>
<dbReference type="GO" id="GO:0046872">
    <property type="term" value="F:metal ion binding"/>
    <property type="evidence" value="ECO:0007669"/>
    <property type="project" value="UniProtKB-KW"/>
</dbReference>
<dbReference type="Gene3D" id="3.60.15.10">
    <property type="entry name" value="Ribonuclease Z/Hydroxyacylglutathione hydrolase-like"/>
    <property type="match status" value="1"/>
</dbReference>
<dbReference type="Pfam" id="PF00753">
    <property type="entry name" value="Lactamase_B"/>
    <property type="match status" value="1"/>
</dbReference>
<dbReference type="InterPro" id="IPR017782">
    <property type="entry name" value="Hydroxyacylglutathione_Hdrlase"/>
</dbReference>
<dbReference type="SUPFAM" id="SSF56281">
    <property type="entry name" value="Metallo-hydrolase/oxidoreductase"/>
    <property type="match status" value="1"/>
</dbReference>
<keyword evidence="4 7" id="KW-0479">Metal-binding</keyword>
<dbReference type="GO" id="GO:0004416">
    <property type="term" value="F:hydroxyacylglutathione hydrolase activity"/>
    <property type="evidence" value="ECO:0007669"/>
    <property type="project" value="UniProtKB-UniRule"/>
</dbReference>
<keyword evidence="10" id="KW-1185">Reference proteome</keyword>
<dbReference type="NCBIfam" id="TIGR03413">
    <property type="entry name" value="GSH_gloB"/>
    <property type="match status" value="1"/>
</dbReference>
<dbReference type="GeneID" id="66565999"/>
<dbReference type="GO" id="GO:0019243">
    <property type="term" value="P:methylglyoxal catabolic process to D-lactate via S-lactoyl-glutathione"/>
    <property type="evidence" value="ECO:0007669"/>
    <property type="project" value="UniProtKB-UniRule"/>
</dbReference>
<sequence>MNLISVPAFKDNYIWLLANDEKQCVIVDPGEAAPVLQALEDHKLFPVAILLTHHHNDHTGGVRQLAEHYPGIQIYGPQETKPCGATHTVQEGDVITAAGSEFSIFSVPGHTAGHIAYHSRPYLFCGDTLFSAGCGRIFEGTAQQMFESLIKLADLPDETQVCCAHEYTLSNLEFAHHVWPEDADINDYLLKIRQLREKGESSLPSTLGRERRINIFLRYHDIDLQRKLSINTDHKGDWQIFAHLRAMKDRF</sequence>
<keyword evidence="6 7" id="KW-0862">Zinc</keyword>
<feature type="domain" description="Metallo-beta-lactamase" evidence="8">
    <location>
        <begin position="11"/>
        <end position="165"/>
    </location>
</feature>
<accession>A0A2K8QPU7</accession>
<evidence type="ECO:0000256" key="5">
    <source>
        <dbReference type="ARBA" id="ARBA00022801"/>
    </source>
</evidence>
<comment type="cofactor">
    <cofactor evidence="7">
        <name>Zn(2+)</name>
        <dbReference type="ChEBI" id="CHEBI:29105"/>
    </cofactor>
    <text evidence="7">Binds 2 Zn(2+) ions per subunit.</text>
</comment>